<keyword evidence="2" id="KW-1133">Transmembrane helix</keyword>
<dbReference type="RefSeq" id="WP_142524548.1">
    <property type="nucleotide sequence ID" value="NZ_CABFUZ020000081.1"/>
</dbReference>
<dbReference type="PANTHER" id="PTHR33269:SF17">
    <property type="entry name" value="NADH-UBIQUINONE OXIDOREDUCTASE CHAIN 6"/>
    <property type="match status" value="1"/>
</dbReference>
<keyword evidence="2" id="KW-0812">Transmembrane</keyword>
<comment type="similarity">
    <text evidence="1 2">Belongs to the complex I subunit 6 family.</text>
</comment>
<dbReference type="GO" id="GO:0048038">
    <property type="term" value="F:quinone binding"/>
    <property type="evidence" value="ECO:0007669"/>
    <property type="project" value="UniProtKB-UniRule"/>
</dbReference>
<keyword evidence="2" id="KW-0472">Membrane</keyword>
<dbReference type="InterPro" id="IPR001457">
    <property type="entry name" value="NADH_UbQ/plastoQ_OxRdtase_su6"/>
</dbReference>
<comment type="subcellular location">
    <subcellularLocation>
        <location evidence="2">Cell membrane</location>
        <topology evidence="2">Multi-pass membrane protein</topology>
    </subcellularLocation>
</comment>
<feature type="transmembrane region" description="Helical" evidence="2">
    <location>
        <begin position="30"/>
        <end position="51"/>
    </location>
</feature>
<accession>A0A5E6M6J5</accession>
<comment type="caution">
    <text evidence="3">The sequence shown here is derived from an EMBL/GenBank/DDBJ whole genome shotgun (WGS) entry which is preliminary data.</text>
</comment>
<sequence length="163" mass="16926">MEGFLFWFLAFGLLSSAVAVIVNRSPVASALGLVTMILALAGLFGLLGAYFLAAVQVWVYAGAVMVLFLFIIMLLDLKAEEVTPLRPLGVGAGLLTIVLLGIGFWRAIPASAWETSGAGAGEASDAASIGHLLFSAYVLPFEGVGLLLLIAMIGVIVLSKSDV</sequence>
<dbReference type="GO" id="GO:0005886">
    <property type="term" value="C:plasma membrane"/>
    <property type="evidence" value="ECO:0007669"/>
    <property type="project" value="UniProtKB-SubCell"/>
</dbReference>
<protein>
    <recommendedName>
        <fullName evidence="2">NADH-quinone oxidoreductase subunit J</fullName>
        <ecNumber evidence="2">7.1.1.-</ecNumber>
    </recommendedName>
</protein>
<evidence type="ECO:0000313" key="4">
    <source>
        <dbReference type="Proteomes" id="UP000381693"/>
    </source>
</evidence>
<comment type="catalytic activity">
    <reaction evidence="2">
        <text>a quinone + NADH + 5 H(+)(in) = a quinol + NAD(+) + 4 H(+)(out)</text>
        <dbReference type="Rhea" id="RHEA:57888"/>
        <dbReference type="ChEBI" id="CHEBI:15378"/>
        <dbReference type="ChEBI" id="CHEBI:24646"/>
        <dbReference type="ChEBI" id="CHEBI:57540"/>
        <dbReference type="ChEBI" id="CHEBI:57945"/>
        <dbReference type="ChEBI" id="CHEBI:132124"/>
    </reaction>
</comment>
<keyword evidence="2" id="KW-0520">NAD</keyword>
<feature type="transmembrane region" description="Helical" evidence="2">
    <location>
        <begin position="87"/>
        <end position="108"/>
    </location>
</feature>
<dbReference type="GO" id="GO:0008137">
    <property type="term" value="F:NADH dehydrogenase (ubiquinone) activity"/>
    <property type="evidence" value="ECO:0007669"/>
    <property type="project" value="UniProtKB-UniRule"/>
</dbReference>
<keyword evidence="2" id="KW-1003">Cell membrane</keyword>
<dbReference type="Pfam" id="PF00499">
    <property type="entry name" value="Oxidored_q3"/>
    <property type="match status" value="1"/>
</dbReference>
<keyword evidence="2" id="KW-0874">Quinone</keyword>
<comment type="function">
    <text evidence="2">NDH-1 shuttles electrons from NADH, via FMN and iron-sulfur (Fe-S) centers, to quinones in the respiratory chain. Couples the redox reaction to proton translocation (for every two electrons transferred, four hydrogen ions are translocated across the cytoplasmic membrane), and thus conserves the redox energy in a proton gradient.</text>
</comment>
<proteinExistence type="inferred from homology"/>
<feature type="transmembrane region" description="Helical" evidence="2">
    <location>
        <begin position="57"/>
        <end position="75"/>
    </location>
</feature>
<dbReference type="OrthoDB" id="9795409at2"/>
<dbReference type="EC" id="7.1.1.-" evidence="2"/>
<organism evidence="3 4">
    <name type="scientific">Methylacidimicrobium cyclopophantes</name>
    <dbReference type="NCBI Taxonomy" id="1041766"/>
    <lineage>
        <taxon>Bacteria</taxon>
        <taxon>Pseudomonadati</taxon>
        <taxon>Verrucomicrobiota</taxon>
        <taxon>Methylacidimicrobium</taxon>
    </lineage>
</organism>
<dbReference type="Proteomes" id="UP000381693">
    <property type="component" value="Unassembled WGS sequence"/>
</dbReference>
<gene>
    <name evidence="3" type="primary">nuoJ</name>
    <name evidence="3" type="ORF">MAMC_00446</name>
</gene>
<dbReference type="AlphaFoldDB" id="A0A5E6M6J5"/>
<feature type="transmembrane region" description="Helical" evidence="2">
    <location>
        <begin position="137"/>
        <end position="158"/>
    </location>
</feature>
<name>A0A5E6M6J5_9BACT</name>
<reference evidence="3" key="1">
    <citation type="submission" date="2019-09" db="EMBL/GenBank/DDBJ databases">
        <authorList>
            <person name="Cremers G."/>
        </authorList>
    </citation>
    <scope>NUCLEOTIDE SEQUENCE [LARGE SCALE GENOMIC DNA]</scope>
    <source>
        <strain evidence="3">3B</strain>
    </source>
</reference>
<feature type="transmembrane region" description="Helical" evidence="2">
    <location>
        <begin position="6"/>
        <end position="23"/>
    </location>
</feature>
<evidence type="ECO:0000313" key="3">
    <source>
        <dbReference type="EMBL" id="VVM05174.1"/>
    </source>
</evidence>
<evidence type="ECO:0000256" key="2">
    <source>
        <dbReference type="RuleBase" id="RU004429"/>
    </source>
</evidence>
<dbReference type="PANTHER" id="PTHR33269">
    <property type="entry name" value="NADH-UBIQUINONE OXIDOREDUCTASE CHAIN 6"/>
    <property type="match status" value="1"/>
</dbReference>
<evidence type="ECO:0000256" key="1">
    <source>
        <dbReference type="ARBA" id="ARBA00005698"/>
    </source>
</evidence>
<dbReference type="Gene3D" id="1.20.120.1200">
    <property type="entry name" value="NADH-ubiquinone/plastoquinone oxidoreductase chain 6, subunit NuoJ"/>
    <property type="match status" value="1"/>
</dbReference>
<dbReference type="InterPro" id="IPR042106">
    <property type="entry name" value="Nuo/plastoQ_OxRdtase_6_NuoJ"/>
</dbReference>
<dbReference type="EMBL" id="CABFUZ020000081">
    <property type="protein sequence ID" value="VVM05174.1"/>
    <property type="molecule type" value="Genomic_DNA"/>
</dbReference>
<keyword evidence="4" id="KW-1185">Reference proteome</keyword>